<dbReference type="CDD" id="cd20554">
    <property type="entry name" value="CYCLIN_TFIIIB90_rpt2"/>
    <property type="match status" value="1"/>
</dbReference>
<dbReference type="Proteomes" id="UP000078561">
    <property type="component" value="Unassembled WGS sequence"/>
</dbReference>
<dbReference type="GO" id="GO:0001006">
    <property type="term" value="F:RNA polymerase III type 3 promoter sequence-specific DNA binding"/>
    <property type="evidence" value="ECO:0007669"/>
    <property type="project" value="TreeGrafter"/>
</dbReference>
<dbReference type="OrthoDB" id="511529at2759"/>
<dbReference type="SUPFAM" id="SSF57783">
    <property type="entry name" value="Zinc beta-ribbon"/>
    <property type="match status" value="1"/>
</dbReference>
<evidence type="ECO:0000256" key="8">
    <source>
        <dbReference type="ARBA" id="ARBA00023163"/>
    </source>
</evidence>
<reference evidence="13" key="1">
    <citation type="submission" date="2016-04" db="EMBL/GenBank/DDBJ databases">
        <authorList>
            <person name="Evans L.H."/>
            <person name="Alamgir A."/>
            <person name="Owens N."/>
            <person name="Weber N.D."/>
            <person name="Virtaneva K."/>
            <person name="Barbian K."/>
            <person name="Babar A."/>
            <person name="Rosenke K."/>
        </authorList>
    </citation>
    <scope>NUCLEOTIDE SEQUENCE [LARGE SCALE GENOMIC DNA]</scope>
    <source>
        <strain evidence="13">CBS 101.48</strain>
    </source>
</reference>
<dbReference type="PRINTS" id="PR00685">
    <property type="entry name" value="TIFACTORIIB"/>
</dbReference>
<evidence type="ECO:0000256" key="9">
    <source>
        <dbReference type="ARBA" id="ARBA00023242"/>
    </source>
</evidence>
<dbReference type="FunCoup" id="A0A168RV57">
    <property type="interactions" value="182"/>
</dbReference>
<dbReference type="EMBL" id="LT554760">
    <property type="protein sequence ID" value="SAM07435.1"/>
    <property type="molecule type" value="Genomic_DNA"/>
</dbReference>
<feature type="compositionally biased region" description="Basic and acidic residues" evidence="11">
    <location>
        <begin position="295"/>
        <end position="308"/>
    </location>
</feature>
<dbReference type="GO" id="GO:0017025">
    <property type="term" value="F:TBP-class protein binding"/>
    <property type="evidence" value="ECO:0007669"/>
    <property type="project" value="InterPro"/>
</dbReference>
<dbReference type="SMART" id="SM00385">
    <property type="entry name" value="CYCLIN"/>
    <property type="match status" value="2"/>
</dbReference>
<dbReference type="AlphaFoldDB" id="A0A168RV57"/>
<evidence type="ECO:0000259" key="12">
    <source>
        <dbReference type="SMART" id="SM00385"/>
    </source>
</evidence>
<evidence type="ECO:0000256" key="3">
    <source>
        <dbReference type="ARBA" id="ARBA00022723"/>
    </source>
</evidence>
<gene>
    <name evidence="13" type="primary">ABSGL_13078.1 scaffold 13659</name>
</gene>
<dbReference type="InParanoid" id="A0A168RV57"/>
<evidence type="ECO:0000256" key="2">
    <source>
        <dbReference type="ARBA" id="ARBA00010857"/>
    </source>
</evidence>
<dbReference type="CDD" id="cd20553">
    <property type="entry name" value="CYCLIN_TFIIIB90_rpt1"/>
    <property type="match status" value="1"/>
</dbReference>
<feature type="compositionally biased region" description="Polar residues" evidence="11">
    <location>
        <begin position="333"/>
        <end position="345"/>
    </location>
</feature>
<dbReference type="Pfam" id="PF08271">
    <property type="entry name" value="Zn_Ribbon_TF"/>
    <property type="match status" value="1"/>
</dbReference>
<feature type="region of interest" description="Disordered" evidence="11">
    <location>
        <begin position="534"/>
        <end position="559"/>
    </location>
</feature>
<evidence type="ECO:0000256" key="1">
    <source>
        <dbReference type="ARBA" id="ARBA00004123"/>
    </source>
</evidence>
<dbReference type="PANTHER" id="PTHR11618">
    <property type="entry name" value="TRANSCRIPTION INITIATION FACTOR IIB-RELATED"/>
    <property type="match status" value="1"/>
</dbReference>
<accession>A0A168RV57</accession>
<protein>
    <recommendedName>
        <fullName evidence="10">B-related factor 1</fullName>
    </recommendedName>
</protein>
<dbReference type="InterPro" id="IPR000812">
    <property type="entry name" value="TFIIB"/>
</dbReference>
<dbReference type="GO" id="GO:0005634">
    <property type="term" value="C:nucleus"/>
    <property type="evidence" value="ECO:0007669"/>
    <property type="project" value="UniProtKB-SubCell"/>
</dbReference>
<comment type="similarity">
    <text evidence="2">Belongs to the TFIIB family.</text>
</comment>
<keyword evidence="3" id="KW-0479">Metal-binding</keyword>
<comment type="subcellular location">
    <subcellularLocation>
        <location evidence="1">Nucleus</location>
    </subcellularLocation>
</comment>
<dbReference type="Gene3D" id="2.20.25.10">
    <property type="match status" value="1"/>
</dbReference>
<feature type="region of interest" description="Disordered" evidence="11">
    <location>
        <begin position="402"/>
        <end position="485"/>
    </location>
</feature>
<feature type="region of interest" description="Disordered" evidence="11">
    <location>
        <begin position="599"/>
        <end position="701"/>
    </location>
</feature>
<keyword evidence="5" id="KW-0862">Zinc</keyword>
<feature type="compositionally biased region" description="Acidic residues" evidence="11">
    <location>
        <begin position="689"/>
        <end position="701"/>
    </location>
</feature>
<feature type="compositionally biased region" description="Acidic residues" evidence="11">
    <location>
        <begin position="648"/>
        <end position="671"/>
    </location>
</feature>
<dbReference type="GO" id="GO:0000995">
    <property type="term" value="F:RNA polymerase III general transcription initiation factor activity"/>
    <property type="evidence" value="ECO:0007669"/>
    <property type="project" value="TreeGrafter"/>
</dbReference>
<evidence type="ECO:0000313" key="13">
    <source>
        <dbReference type="EMBL" id="SAM07435.1"/>
    </source>
</evidence>
<feature type="domain" description="Cyclin-like" evidence="12">
    <location>
        <begin position="85"/>
        <end position="166"/>
    </location>
</feature>
<dbReference type="GO" id="GO:0008270">
    <property type="term" value="F:zinc ion binding"/>
    <property type="evidence" value="ECO:0007669"/>
    <property type="project" value="UniProtKB-KW"/>
</dbReference>
<evidence type="ECO:0000256" key="10">
    <source>
        <dbReference type="ARBA" id="ARBA00031009"/>
    </source>
</evidence>
<sequence length="701" mass="78705">MRCHSCGSGRVETDPSTGTTYCVNCGGVLEENNIVAEVTFSESSGGKTVLQGAFAGESGRISGGGPFGHGRGKEGQEQAIDNGRQRIAKLAHGLRLPERFREAAQRYYNLAVINRFTRGRKSDHVAAVCLYIVCRNEQSSQMLIDFSDLLQVNVFTLGATFLKLVRVLNLKLPLIDPSIYISRFAAACDFGDYTQRVAQDAVRLVQRMDRDWIRTGRRPAGICGACLLIAARINGFKRSTKEMIYVVKLSEQTIQKRLKEFGDTESANLSVRDFREIWIETETNPPSFIKNRKNQKTEDGDTKKRHEENDELTDDDEYEDENSGADDKLSLSRRGSYTSQRSYTLRRSAKIQQTDDSDEQTQQVDQLEGSTLVHTQSQAIHVDIEATQVDIEATQVDFEATQVEDESTQVDDEATQVEPSNATSDKDPKGDDEPSRKRPLVNPELDSQAKELRSEMEDFLDGALKASEEMAQEHEPVQDKDEETQLSDVDDEEIEAMILTPEEAQLKTVIWYNANKEYLEEMAAKARKIEMDKKNGVYTKRNKGPKRKKQPTASTPAEAAKQLLNTRKISRKINQAVFDDMFESPEAIAKIKEMDRLKRAGRRGSMTTGSQMMEVVEESGDVPVAKKKKALDENGNPIAQPEGAAHGEEDEEEDDDDDDDMDPDDMAEDEVLLQRAREQMGWGIGGDNVADEDYYDYDADY</sequence>
<feature type="compositionally biased region" description="Basic residues" evidence="11">
    <location>
        <begin position="540"/>
        <end position="550"/>
    </location>
</feature>
<feature type="compositionally biased region" description="Basic and acidic residues" evidence="11">
    <location>
        <begin position="447"/>
        <end position="456"/>
    </location>
</feature>
<dbReference type="InterPro" id="IPR013150">
    <property type="entry name" value="TFIIB_cyclin"/>
</dbReference>
<dbReference type="GO" id="GO:0000126">
    <property type="term" value="C:transcription factor TFIIIB complex"/>
    <property type="evidence" value="ECO:0007669"/>
    <property type="project" value="TreeGrafter"/>
</dbReference>
<organism evidence="13">
    <name type="scientific">Absidia glauca</name>
    <name type="common">Pin mould</name>
    <dbReference type="NCBI Taxonomy" id="4829"/>
    <lineage>
        <taxon>Eukaryota</taxon>
        <taxon>Fungi</taxon>
        <taxon>Fungi incertae sedis</taxon>
        <taxon>Mucoromycota</taxon>
        <taxon>Mucoromycotina</taxon>
        <taxon>Mucoromycetes</taxon>
        <taxon>Mucorales</taxon>
        <taxon>Cunninghamellaceae</taxon>
        <taxon>Absidia</taxon>
    </lineage>
</organism>
<dbReference type="Gene3D" id="1.20.5.650">
    <property type="entry name" value="Single helix bin"/>
    <property type="match status" value="1"/>
</dbReference>
<dbReference type="Gene3D" id="1.10.472.10">
    <property type="entry name" value="Cyclin-like"/>
    <property type="match status" value="2"/>
</dbReference>
<dbReference type="InterPro" id="IPR013137">
    <property type="entry name" value="Znf_TFIIB"/>
</dbReference>
<dbReference type="FunFam" id="1.10.472.10:FF:000007">
    <property type="entry name" value="Transcription factor IIIB 90 kDa subunit"/>
    <property type="match status" value="1"/>
</dbReference>
<dbReference type="Pfam" id="PF00382">
    <property type="entry name" value="TFIIB"/>
    <property type="match status" value="2"/>
</dbReference>
<evidence type="ECO:0000256" key="7">
    <source>
        <dbReference type="ARBA" id="ARBA00023159"/>
    </source>
</evidence>
<dbReference type="OMA" id="EPPCKVM"/>
<dbReference type="Pfam" id="PF07741">
    <property type="entry name" value="BRF1"/>
    <property type="match status" value="1"/>
</dbReference>
<evidence type="ECO:0000256" key="5">
    <source>
        <dbReference type="ARBA" id="ARBA00022833"/>
    </source>
</evidence>
<evidence type="ECO:0000313" key="14">
    <source>
        <dbReference type="Proteomes" id="UP000078561"/>
    </source>
</evidence>
<evidence type="ECO:0000256" key="6">
    <source>
        <dbReference type="ARBA" id="ARBA00023015"/>
    </source>
</evidence>
<proteinExistence type="inferred from homology"/>
<feature type="compositionally biased region" description="Basic and acidic residues" evidence="11">
    <location>
        <begin position="466"/>
        <end position="479"/>
    </location>
</feature>
<dbReference type="InterPro" id="IPR036915">
    <property type="entry name" value="Cyclin-like_sf"/>
</dbReference>
<evidence type="ECO:0000256" key="11">
    <source>
        <dbReference type="SAM" id="MobiDB-lite"/>
    </source>
</evidence>
<dbReference type="InterPro" id="IPR013763">
    <property type="entry name" value="Cyclin-like_dom"/>
</dbReference>
<keyword evidence="8" id="KW-0804">Transcription</keyword>
<evidence type="ECO:0000256" key="4">
    <source>
        <dbReference type="ARBA" id="ARBA00022771"/>
    </source>
</evidence>
<dbReference type="FunFam" id="1.10.472.10:FF:000002">
    <property type="entry name" value="Transcription factor IIIB 90 kDa subunit"/>
    <property type="match status" value="1"/>
</dbReference>
<keyword evidence="4" id="KW-0863">Zinc-finger</keyword>
<dbReference type="GO" id="GO:0070897">
    <property type="term" value="P:transcription preinitiation complex assembly"/>
    <property type="evidence" value="ECO:0007669"/>
    <property type="project" value="InterPro"/>
</dbReference>
<feature type="region of interest" description="Disordered" evidence="11">
    <location>
        <begin position="286"/>
        <end position="369"/>
    </location>
</feature>
<keyword evidence="6" id="KW-0805">Transcription regulation</keyword>
<name>A0A168RV57_ABSGL</name>
<dbReference type="PANTHER" id="PTHR11618:SF4">
    <property type="entry name" value="TRANSCRIPTION FACTOR IIIB 90 KDA SUBUNIT"/>
    <property type="match status" value="1"/>
</dbReference>
<feature type="compositionally biased region" description="Acidic residues" evidence="11">
    <location>
        <begin position="402"/>
        <end position="415"/>
    </location>
</feature>
<feature type="compositionally biased region" description="Acidic residues" evidence="11">
    <location>
        <begin position="309"/>
        <end position="324"/>
    </location>
</feature>
<dbReference type="GO" id="GO:0097550">
    <property type="term" value="C:transcription preinitiation complex"/>
    <property type="evidence" value="ECO:0007669"/>
    <property type="project" value="TreeGrafter"/>
</dbReference>
<keyword evidence="7" id="KW-0010">Activator</keyword>
<keyword evidence="9" id="KW-0539">Nucleus</keyword>
<dbReference type="GO" id="GO:0006384">
    <property type="term" value="P:transcription initiation at RNA polymerase III promoter"/>
    <property type="evidence" value="ECO:0007669"/>
    <property type="project" value="UniProtKB-ARBA"/>
</dbReference>
<dbReference type="SUPFAM" id="SSF47954">
    <property type="entry name" value="Cyclin-like"/>
    <property type="match status" value="2"/>
</dbReference>
<feature type="domain" description="Cyclin-like" evidence="12">
    <location>
        <begin position="179"/>
        <end position="263"/>
    </location>
</feature>
<feature type="compositionally biased region" description="Basic and acidic residues" evidence="11">
    <location>
        <begin position="424"/>
        <end position="436"/>
    </location>
</feature>
<dbReference type="InterPro" id="IPR011665">
    <property type="entry name" value="BRF1_TBP-bd_dom"/>
</dbReference>
<dbReference type="STRING" id="4829.A0A168RV57"/>
<keyword evidence="14" id="KW-1185">Reference proteome</keyword>